<evidence type="ECO:0000256" key="4">
    <source>
        <dbReference type="ARBA" id="ARBA00023163"/>
    </source>
</evidence>
<comment type="similarity">
    <text evidence="5">Belongs to the purine/pyrimidine phosphoribosyltransferase family. PurR subfamily.</text>
</comment>
<dbReference type="Pfam" id="PF00156">
    <property type="entry name" value="Pribosyltran"/>
    <property type="match status" value="1"/>
</dbReference>
<dbReference type="InterPro" id="IPR010078">
    <property type="entry name" value="PurR_Bsub"/>
</dbReference>
<keyword evidence="4" id="KW-0804">Transcription</keyword>
<organism evidence="8 9">
    <name type="scientific">Zhenpiania hominis</name>
    <dbReference type="NCBI Taxonomy" id="2763644"/>
    <lineage>
        <taxon>Bacteria</taxon>
        <taxon>Bacillati</taxon>
        <taxon>Bacillota</taxon>
        <taxon>Clostridia</taxon>
        <taxon>Peptostreptococcales</taxon>
        <taxon>Anaerovoracaceae</taxon>
        <taxon>Zhenpiania</taxon>
    </lineage>
</organism>
<dbReference type="InterPro" id="IPR036390">
    <property type="entry name" value="WH_DNA-bd_sf"/>
</dbReference>
<dbReference type="Pfam" id="PF09182">
    <property type="entry name" value="PuR_N"/>
    <property type="match status" value="1"/>
</dbReference>
<dbReference type="Gene3D" id="3.40.50.2020">
    <property type="match status" value="1"/>
</dbReference>
<gene>
    <name evidence="8" type="primary">purR</name>
    <name evidence="8" type="ORF">H9L42_12915</name>
</gene>
<dbReference type="InterPro" id="IPR036388">
    <property type="entry name" value="WH-like_DNA-bd_sf"/>
</dbReference>
<evidence type="ECO:0000256" key="5">
    <source>
        <dbReference type="ARBA" id="ARBA00049656"/>
    </source>
</evidence>
<evidence type="ECO:0000259" key="7">
    <source>
        <dbReference type="Pfam" id="PF09182"/>
    </source>
</evidence>
<dbReference type="CDD" id="cd06223">
    <property type="entry name" value="PRTases_typeI"/>
    <property type="match status" value="1"/>
</dbReference>
<dbReference type="GO" id="GO:0045892">
    <property type="term" value="P:negative regulation of DNA-templated transcription"/>
    <property type="evidence" value="ECO:0007669"/>
    <property type="project" value="InterPro"/>
</dbReference>
<comment type="subunit">
    <text evidence="1">Homodimer.</text>
</comment>
<comment type="caution">
    <text evidence="8">The sequence shown here is derived from an EMBL/GenBank/DDBJ whole genome shotgun (WGS) entry which is preliminary data.</text>
</comment>
<dbReference type="GO" id="GO:0045982">
    <property type="term" value="P:negative regulation of purine nucleobase metabolic process"/>
    <property type="evidence" value="ECO:0007669"/>
    <property type="project" value="InterPro"/>
</dbReference>
<dbReference type="InterPro" id="IPR029057">
    <property type="entry name" value="PRTase-like"/>
</dbReference>
<evidence type="ECO:0000256" key="2">
    <source>
        <dbReference type="ARBA" id="ARBA00023015"/>
    </source>
</evidence>
<dbReference type="EMBL" id="JACRYT010000017">
    <property type="protein sequence ID" value="MBC6680723.1"/>
    <property type="molecule type" value="Genomic_DNA"/>
</dbReference>
<dbReference type="AlphaFoldDB" id="A0A923NRH7"/>
<accession>A0A923NRH7</accession>
<sequence>MKRVQRIGALMEILSGSPNKVFSLSEFCSLFGAAKSSVSEDLAQAREITRLTGLGKIETISGVTGGVRYVPFISEERAAQCQEKLCRKLREKNRVLGGGFLYTSDIMFHPAIVKEMAQVFARKFSDCGADYIVTIETKGIPLALKTAELLNLPSVVVRREAKISEGATMSINYLSGSSERMQKMSISKRAALSGSRALIIDDFMRGGGSVRGISDILSEFDTEVIGIGVAIANISPEKKKVSDYCPIVYLGHVDEETKEIEVFPNNQIFQKSAL</sequence>
<dbReference type="NCBIfam" id="TIGR01743">
    <property type="entry name" value="purR_Bsub"/>
    <property type="match status" value="1"/>
</dbReference>
<dbReference type="PANTHER" id="PTHR43864">
    <property type="entry name" value="HYPOXANTHINE/GUANINE PHOSPHORIBOSYLTRANSFERASE"/>
    <property type="match status" value="1"/>
</dbReference>
<evidence type="ECO:0000256" key="1">
    <source>
        <dbReference type="ARBA" id="ARBA00011738"/>
    </source>
</evidence>
<feature type="domain" description="Phosphoribosyltransferase" evidence="6">
    <location>
        <begin position="109"/>
        <end position="243"/>
    </location>
</feature>
<protein>
    <submittedName>
        <fullName evidence="8">Pur operon repressor</fullName>
    </submittedName>
</protein>
<dbReference type="Proteomes" id="UP000602647">
    <property type="component" value="Unassembled WGS sequence"/>
</dbReference>
<dbReference type="Gene3D" id="1.10.10.10">
    <property type="entry name" value="Winged helix-like DNA-binding domain superfamily/Winged helix DNA-binding domain"/>
    <property type="match status" value="1"/>
</dbReference>
<dbReference type="InterPro" id="IPR050118">
    <property type="entry name" value="Pur/Pyrimidine_PRTase"/>
</dbReference>
<dbReference type="InterPro" id="IPR015265">
    <property type="entry name" value="PuR_N"/>
</dbReference>
<proteinExistence type="inferred from homology"/>
<dbReference type="SUPFAM" id="SSF53271">
    <property type="entry name" value="PRTase-like"/>
    <property type="match status" value="1"/>
</dbReference>
<evidence type="ECO:0000256" key="3">
    <source>
        <dbReference type="ARBA" id="ARBA00023125"/>
    </source>
</evidence>
<reference evidence="8" key="1">
    <citation type="submission" date="2020-08" db="EMBL/GenBank/DDBJ databases">
        <title>Genome public.</title>
        <authorList>
            <person name="Liu C."/>
            <person name="Sun Q."/>
        </authorList>
    </citation>
    <scope>NUCLEOTIDE SEQUENCE</scope>
    <source>
        <strain evidence="8">BX12</strain>
    </source>
</reference>
<evidence type="ECO:0000259" key="6">
    <source>
        <dbReference type="Pfam" id="PF00156"/>
    </source>
</evidence>
<evidence type="ECO:0000313" key="8">
    <source>
        <dbReference type="EMBL" id="MBC6680723.1"/>
    </source>
</evidence>
<evidence type="ECO:0000313" key="9">
    <source>
        <dbReference type="Proteomes" id="UP000602647"/>
    </source>
</evidence>
<feature type="domain" description="Bacterial purine repressor N-terminal" evidence="7">
    <location>
        <begin position="2"/>
        <end position="71"/>
    </location>
</feature>
<dbReference type="RefSeq" id="WP_187303819.1">
    <property type="nucleotide sequence ID" value="NZ_CBCTQH010000053.1"/>
</dbReference>
<keyword evidence="9" id="KW-1185">Reference proteome</keyword>
<dbReference type="SUPFAM" id="SSF46785">
    <property type="entry name" value="Winged helix' DNA-binding domain"/>
    <property type="match status" value="1"/>
</dbReference>
<dbReference type="GO" id="GO:0003677">
    <property type="term" value="F:DNA binding"/>
    <property type="evidence" value="ECO:0007669"/>
    <property type="project" value="UniProtKB-KW"/>
</dbReference>
<name>A0A923NRH7_9FIRM</name>
<dbReference type="InterPro" id="IPR000836">
    <property type="entry name" value="PRTase_dom"/>
</dbReference>
<dbReference type="PANTHER" id="PTHR43864:SF2">
    <property type="entry name" value="PUR OPERON REPRESSOR"/>
    <property type="match status" value="1"/>
</dbReference>
<keyword evidence="2" id="KW-0805">Transcription regulation</keyword>
<keyword evidence="3" id="KW-0238">DNA-binding</keyword>